<organism evidence="1 2">
    <name type="scientific">Collimonas rhizosphaerae</name>
    <dbReference type="NCBI Taxonomy" id="3126357"/>
    <lineage>
        <taxon>Bacteria</taxon>
        <taxon>Pseudomonadati</taxon>
        <taxon>Pseudomonadota</taxon>
        <taxon>Betaproteobacteria</taxon>
        <taxon>Burkholderiales</taxon>
        <taxon>Oxalobacteraceae</taxon>
        <taxon>Collimonas</taxon>
    </lineage>
</organism>
<dbReference type="Proteomes" id="UP001495910">
    <property type="component" value="Unassembled WGS sequence"/>
</dbReference>
<evidence type="ECO:0000313" key="1">
    <source>
        <dbReference type="EMBL" id="MEM4989435.1"/>
    </source>
</evidence>
<accession>A0ABU9PZN5</accession>
<evidence type="ECO:0000313" key="2">
    <source>
        <dbReference type="Proteomes" id="UP001495910"/>
    </source>
</evidence>
<name>A0ABU9PZN5_9BURK</name>
<sequence length="213" mass="23446">MPLMASNLSPELEQLRAEIAAAAARMIAEDGADYGTAKRKAVELCVGSKRGGGKIRGDFLPDNAQIEEEVRIYNELFFADTQPARLLHLRQIAAEIMAELVQFKPYLTGAVLNGTAGEHSDIHLHLFVDSPKDVEIFLFNKNVQFEVSTGTPLKTGGNNDPVETVSFMYKKEGLHLTLYETDDLRGSIRAASGKRAERADLNTVLALIDKEEN</sequence>
<gene>
    <name evidence="1" type="ORF">V8G57_18765</name>
</gene>
<dbReference type="RefSeq" id="WP_092396674.1">
    <property type="nucleotide sequence ID" value="NZ_JBANDC010000014.1"/>
</dbReference>
<protein>
    <recommendedName>
        <fullName evidence="3">Nucleotidyltransferase domain protein</fullName>
    </recommendedName>
</protein>
<dbReference type="EMBL" id="JBANDC010000014">
    <property type="protein sequence ID" value="MEM4989435.1"/>
    <property type="molecule type" value="Genomic_DNA"/>
</dbReference>
<evidence type="ECO:0008006" key="3">
    <source>
        <dbReference type="Google" id="ProtNLM"/>
    </source>
</evidence>
<keyword evidence="2" id="KW-1185">Reference proteome</keyword>
<reference evidence="1 2" key="1">
    <citation type="submission" date="2024-02" db="EMBL/GenBank/DDBJ databases">
        <title>Draft genome sequence of Collimonas sp. strain H4R21, an effective mineral-weathering bacterial strain isolated from the beech rhizosphere.</title>
        <authorList>
            <person name="Morin E."/>
            <person name="Uroz S."/>
            <person name="Leveau J.H.J."/>
            <person name="Kumar R."/>
            <person name="Rey M.W."/>
            <person name="Pham J."/>
        </authorList>
    </citation>
    <scope>NUCLEOTIDE SEQUENCE [LARGE SCALE GENOMIC DNA]</scope>
    <source>
        <strain evidence="1 2">H4R21</strain>
    </source>
</reference>
<comment type="caution">
    <text evidence="1">The sequence shown here is derived from an EMBL/GenBank/DDBJ whole genome shotgun (WGS) entry which is preliminary data.</text>
</comment>
<proteinExistence type="predicted"/>